<dbReference type="Proteomes" id="UP000609802">
    <property type="component" value="Unassembled WGS sequence"/>
</dbReference>
<protein>
    <submittedName>
        <fullName evidence="4">XdhC/CoxI family protein</fullName>
    </submittedName>
</protein>
<feature type="domain" description="XdhC Rossmann" evidence="3">
    <location>
        <begin position="201"/>
        <end position="342"/>
    </location>
</feature>
<dbReference type="EMBL" id="BNCH01000002">
    <property type="protein sequence ID" value="GHE92061.1"/>
    <property type="molecule type" value="Genomic_DNA"/>
</dbReference>
<dbReference type="InterPro" id="IPR027051">
    <property type="entry name" value="XdhC_Rossmann_dom"/>
</dbReference>
<feature type="region of interest" description="Disordered" evidence="1">
    <location>
        <begin position="1"/>
        <end position="21"/>
    </location>
</feature>
<feature type="domain" description="XdhC- CoxI" evidence="2">
    <location>
        <begin position="37"/>
        <end position="104"/>
    </location>
</feature>
<sequence length="350" mass="36079">MRVAKPPRAGDSSPLNGKYGSTGVTRVSTIPQAALHWMRAGKRVALATVVDTWGSAPCPVGSQLVVDADGAIEGSVSGGCVEGAVVTEAQEVIATGQPRLLQYGVVDEDAFSAGLACGGTIRILVEPILNAGPAGGALSVDLLETLVRAQAARAVAVYRVDLTTWARRVELPDADPGRSSAQETSVKDGVFTLVLAPPPRLILVGAVHIAQVLAPMAQAAGFAPLVTDPRSSFATPARFPGVQVICDDSDTALSQIGVDRHTAIVTLGHDPKIDDPAIMAGLAGGAFYLGCLGSRRTHAARLDRLRKQGLTDQALARLHGPVGLDIGAKGPAEIAVSVLSQLIAARRGRL</sequence>
<proteinExistence type="predicted"/>
<dbReference type="InterPro" id="IPR052698">
    <property type="entry name" value="MoCofactor_Util/Proc"/>
</dbReference>
<reference evidence="5" key="1">
    <citation type="journal article" date="2019" name="Int. J. Syst. Evol. Microbiol.">
        <title>The Global Catalogue of Microorganisms (GCM) 10K type strain sequencing project: providing services to taxonomists for standard genome sequencing and annotation.</title>
        <authorList>
            <consortium name="The Broad Institute Genomics Platform"/>
            <consortium name="The Broad Institute Genome Sequencing Center for Infectious Disease"/>
            <person name="Wu L."/>
            <person name="Ma J."/>
        </authorList>
    </citation>
    <scope>NUCLEOTIDE SEQUENCE [LARGE SCALE GENOMIC DNA]</scope>
    <source>
        <strain evidence="5">KCTC 42443</strain>
    </source>
</reference>
<dbReference type="RefSeq" id="WP_191285407.1">
    <property type="nucleotide sequence ID" value="NZ_BNCH01000002.1"/>
</dbReference>
<dbReference type="PANTHER" id="PTHR30388">
    <property type="entry name" value="ALDEHYDE OXIDOREDUCTASE MOLYBDENUM COFACTOR ASSEMBLY PROTEIN"/>
    <property type="match status" value="1"/>
</dbReference>
<dbReference type="Gene3D" id="3.40.50.720">
    <property type="entry name" value="NAD(P)-binding Rossmann-like Domain"/>
    <property type="match status" value="1"/>
</dbReference>
<evidence type="ECO:0000256" key="1">
    <source>
        <dbReference type="SAM" id="MobiDB-lite"/>
    </source>
</evidence>
<dbReference type="InterPro" id="IPR003777">
    <property type="entry name" value="XdhC_CoxI"/>
</dbReference>
<gene>
    <name evidence="4" type="ORF">GCM10016455_10100</name>
</gene>
<dbReference type="Pfam" id="PF02625">
    <property type="entry name" value="XdhC_CoxI"/>
    <property type="match status" value="1"/>
</dbReference>
<dbReference type="PANTHER" id="PTHR30388:SF4">
    <property type="entry name" value="MOLYBDENUM COFACTOR INSERTION CHAPERONE PAOD"/>
    <property type="match status" value="1"/>
</dbReference>
<name>A0ABQ3ISD0_9RHOB</name>
<evidence type="ECO:0000313" key="5">
    <source>
        <dbReference type="Proteomes" id="UP000609802"/>
    </source>
</evidence>
<keyword evidence="5" id="KW-1185">Reference proteome</keyword>
<organism evidence="4 5">
    <name type="scientific">Aliiroseovarius zhejiangensis</name>
    <dbReference type="NCBI Taxonomy" id="1632025"/>
    <lineage>
        <taxon>Bacteria</taxon>
        <taxon>Pseudomonadati</taxon>
        <taxon>Pseudomonadota</taxon>
        <taxon>Alphaproteobacteria</taxon>
        <taxon>Rhodobacterales</taxon>
        <taxon>Paracoccaceae</taxon>
        <taxon>Aliiroseovarius</taxon>
    </lineage>
</organism>
<evidence type="ECO:0000259" key="2">
    <source>
        <dbReference type="Pfam" id="PF02625"/>
    </source>
</evidence>
<evidence type="ECO:0000259" key="3">
    <source>
        <dbReference type="Pfam" id="PF13478"/>
    </source>
</evidence>
<dbReference type="Pfam" id="PF13478">
    <property type="entry name" value="XdhC_C"/>
    <property type="match status" value="1"/>
</dbReference>
<accession>A0ABQ3ISD0</accession>
<comment type="caution">
    <text evidence="4">The sequence shown here is derived from an EMBL/GenBank/DDBJ whole genome shotgun (WGS) entry which is preliminary data.</text>
</comment>
<evidence type="ECO:0000313" key="4">
    <source>
        <dbReference type="EMBL" id="GHE92061.1"/>
    </source>
</evidence>